<reference evidence="2" key="1">
    <citation type="submission" date="2022-11" db="UniProtKB">
        <authorList>
            <consortium name="WormBaseParasite"/>
        </authorList>
    </citation>
    <scope>IDENTIFICATION</scope>
</reference>
<keyword evidence="1" id="KW-1185">Reference proteome</keyword>
<accession>A0A915KBD2</accession>
<organism evidence="1 2">
    <name type="scientific">Romanomermis culicivorax</name>
    <name type="common">Nematode worm</name>
    <dbReference type="NCBI Taxonomy" id="13658"/>
    <lineage>
        <taxon>Eukaryota</taxon>
        <taxon>Metazoa</taxon>
        <taxon>Ecdysozoa</taxon>
        <taxon>Nematoda</taxon>
        <taxon>Enoplea</taxon>
        <taxon>Dorylaimia</taxon>
        <taxon>Mermithida</taxon>
        <taxon>Mermithoidea</taxon>
        <taxon>Mermithidae</taxon>
        <taxon>Romanomermis</taxon>
    </lineage>
</organism>
<name>A0A915KBD2_ROMCU</name>
<sequence length="72" mass="8178">MEKSFSSFLAYLVYLLFSSENPQPGEWKNASKIPRKPSSSQNRLILAPRVSKLLIKGAYTGQQYGPPLWVVY</sequence>
<protein>
    <submittedName>
        <fullName evidence="2">Uncharacterized protein</fullName>
    </submittedName>
</protein>
<proteinExistence type="predicted"/>
<evidence type="ECO:0000313" key="2">
    <source>
        <dbReference type="WBParaSite" id="nRc.2.0.1.t35675-RA"/>
    </source>
</evidence>
<dbReference type="AlphaFoldDB" id="A0A915KBD2"/>
<evidence type="ECO:0000313" key="1">
    <source>
        <dbReference type="Proteomes" id="UP000887565"/>
    </source>
</evidence>
<dbReference type="WBParaSite" id="nRc.2.0.1.t35675-RA">
    <property type="protein sequence ID" value="nRc.2.0.1.t35675-RA"/>
    <property type="gene ID" value="nRc.2.0.1.g35675"/>
</dbReference>
<dbReference type="Proteomes" id="UP000887565">
    <property type="component" value="Unplaced"/>
</dbReference>